<organism evidence="1 2">
    <name type="scientific">Turnera subulata</name>
    <dbReference type="NCBI Taxonomy" id="218843"/>
    <lineage>
        <taxon>Eukaryota</taxon>
        <taxon>Viridiplantae</taxon>
        <taxon>Streptophyta</taxon>
        <taxon>Embryophyta</taxon>
        <taxon>Tracheophyta</taxon>
        <taxon>Spermatophyta</taxon>
        <taxon>Magnoliopsida</taxon>
        <taxon>eudicotyledons</taxon>
        <taxon>Gunneridae</taxon>
        <taxon>Pentapetalae</taxon>
        <taxon>rosids</taxon>
        <taxon>fabids</taxon>
        <taxon>Malpighiales</taxon>
        <taxon>Passifloraceae</taxon>
        <taxon>Turnera</taxon>
    </lineage>
</organism>
<dbReference type="Proteomes" id="UP001141552">
    <property type="component" value="Unassembled WGS sequence"/>
</dbReference>
<reference evidence="1" key="2">
    <citation type="journal article" date="2023" name="Plants (Basel)">
        <title>Annotation of the Turnera subulata (Passifloraceae) Draft Genome Reveals the S-Locus Evolved after the Divergence of Turneroideae from Passifloroideae in a Stepwise Manner.</title>
        <authorList>
            <person name="Henning P.M."/>
            <person name="Roalson E.H."/>
            <person name="Mir W."/>
            <person name="McCubbin A.G."/>
            <person name="Shore J.S."/>
        </authorList>
    </citation>
    <scope>NUCLEOTIDE SEQUENCE</scope>
    <source>
        <strain evidence="1">F60SS</strain>
    </source>
</reference>
<dbReference type="AlphaFoldDB" id="A0A9Q0F3U7"/>
<sequence>MLDATFQSPYTVGRVLIKQKNVGQDEKEEANKKFSFALNRISHYQNPGIGKNIQNCSWPQLLFFFFGKATVVVVYYSASPKNEHNWAATVVCLQ</sequence>
<dbReference type="EMBL" id="JAKUCV010007189">
    <property type="protein sequence ID" value="KAJ4824434.1"/>
    <property type="molecule type" value="Genomic_DNA"/>
</dbReference>
<name>A0A9Q0F3U7_9ROSI</name>
<keyword evidence="2" id="KW-1185">Reference proteome</keyword>
<reference evidence="1" key="1">
    <citation type="submission" date="2022-02" db="EMBL/GenBank/DDBJ databases">
        <authorList>
            <person name="Henning P.M."/>
            <person name="McCubbin A.G."/>
            <person name="Shore J.S."/>
        </authorList>
    </citation>
    <scope>NUCLEOTIDE SEQUENCE</scope>
    <source>
        <strain evidence="1">F60SS</strain>
        <tissue evidence="1">Leaves</tissue>
    </source>
</reference>
<evidence type="ECO:0000313" key="1">
    <source>
        <dbReference type="EMBL" id="KAJ4824434.1"/>
    </source>
</evidence>
<proteinExistence type="predicted"/>
<protein>
    <submittedName>
        <fullName evidence="1">Uncharacterized protein</fullName>
    </submittedName>
</protein>
<accession>A0A9Q0F3U7</accession>
<evidence type="ECO:0000313" key="2">
    <source>
        <dbReference type="Proteomes" id="UP001141552"/>
    </source>
</evidence>
<comment type="caution">
    <text evidence="1">The sequence shown here is derived from an EMBL/GenBank/DDBJ whole genome shotgun (WGS) entry which is preliminary data.</text>
</comment>
<gene>
    <name evidence="1" type="ORF">Tsubulata_049490</name>
</gene>